<keyword evidence="2 5" id="KW-0689">Ribosomal protein</keyword>
<dbReference type="HAMAP" id="MF_01333_B">
    <property type="entry name" value="Ribosomal_uL5_B"/>
    <property type="match status" value="1"/>
</dbReference>
<dbReference type="GO" id="GO:1990904">
    <property type="term" value="C:ribonucleoprotein complex"/>
    <property type="evidence" value="ECO:0007669"/>
    <property type="project" value="UniProtKB-KW"/>
</dbReference>
<comment type="subunit">
    <text evidence="5">Part of the 50S ribosomal subunit; part of the 5S rRNA/L5/L18/L25 subcomplex. Contacts the 5S rRNA and the P site tRNA. Forms a bridge to the 30S subunit in the 70S ribosome.</text>
</comment>
<dbReference type="AlphaFoldDB" id="A0A0G1WFQ7"/>
<dbReference type="GO" id="GO:0003735">
    <property type="term" value="F:structural constituent of ribosome"/>
    <property type="evidence" value="ECO:0007669"/>
    <property type="project" value="InterPro"/>
</dbReference>
<dbReference type="GO" id="GO:0019843">
    <property type="term" value="F:rRNA binding"/>
    <property type="evidence" value="ECO:0007669"/>
    <property type="project" value="UniProtKB-UniRule"/>
</dbReference>
<dbReference type="Proteomes" id="UP000033982">
    <property type="component" value="Unassembled WGS sequence"/>
</dbReference>
<dbReference type="Pfam" id="PF00673">
    <property type="entry name" value="Ribosomal_L5_C"/>
    <property type="match status" value="1"/>
</dbReference>
<evidence type="ECO:0000256" key="2">
    <source>
        <dbReference type="ARBA" id="ARBA00022980"/>
    </source>
</evidence>
<feature type="domain" description="Large ribosomal subunit protein uL5 N-terminal" evidence="7">
    <location>
        <begin position="24"/>
        <end position="80"/>
    </location>
</feature>
<evidence type="ECO:0000259" key="7">
    <source>
        <dbReference type="Pfam" id="PF00281"/>
    </source>
</evidence>
<comment type="caution">
    <text evidence="9">The sequence shown here is derived from an EMBL/GenBank/DDBJ whole genome shotgun (WGS) entry which is preliminary data.</text>
</comment>
<accession>A0A0G1WFQ7</accession>
<evidence type="ECO:0000256" key="6">
    <source>
        <dbReference type="RuleBase" id="RU003930"/>
    </source>
</evidence>
<evidence type="ECO:0000313" key="9">
    <source>
        <dbReference type="EMBL" id="KKW17611.1"/>
    </source>
</evidence>
<dbReference type="PANTHER" id="PTHR11994">
    <property type="entry name" value="60S RIBOSOMAL PROTEIN L11-RELATED"/>
    <property type="match status" value="1"/>
</dbReference>
<dbReference type="InterPro" id="IPR031310">
    <property type="entry name" value="Ribosomal_uL5_N"/>
</dbReference>
<evidence type="ECO:0000256" key="4">
    <source>
        <dbReference type="ARBA" id="ARBA00035245"/>
    </source>
</evidence>
<keyword evidence="3 5" id="KW-0687">Ribonucleoprotein</keyword>
<name>A0A0G1WFQ7_9BACT</name>
<dbReference type="NCBIfam" id="NF000585">
    <property type="entry name" value="PRK00010.1"/>
    <property type="match status" value="1"/>
</dbReference>
<dbReference type="InterPro" id="IPR022803">
    <property type="entry name" value="Ribosomal_uL5_dom_sf"/>
</dbReference>
<dbReference type="PIRSF" id="PIRSF002161">
    <property type="entry name" value="Ribosomal_L5"/>
    <property type="match status" value="1"/>
</dbReference>
<dbReference type="PATRIC" id="fig|1619043.3.peg.37"/>
<organism evidence="9 10">
    <name type="scientific">Candidatus Magasanikbacteria bacterium GW2011_GWA2_50_22</name>
    <dbReference type="NCBI Taxonomy" id="1619043"/>
    <lineage>
        <taxon>Bacteria</taxon>
        <taxon>Candidatus Magasanikiibacteriota</taxon>
    </lineage>
</organism>
<gene>
    <name evidence="5" type="primary">rplE</name>
    <name evidence="9" type="ORF">UY58_C0001G0036</name>
</gene>
<dbReference type="InterPro" id="IPR020930">
    <property type="entry name" value="Ribosomal_uL5_bac-type"/>
</dbReference>
<keyword evidence="5" id="KW-0820">tRNA-binding</keyword>
<feature type="domain" description="Large ribosomal subunit protein uL5 C-terminal" evidence="8">
    <location>
        <begin position="84"/>
        <end position="177"/>
    </location>
</feature>
<protein>
    <recommendedName>
        <fullName evidence="4 5">Large ribosomal subunit protein uL5</fullName>
    </recommendedName>
</protein>
<keyword evidence="5" id="KW-0699">rRNA-binding</keyword>
<dbReference type="Pfam" id="PF00281">
    <property type="entry name" value="Ribosomal_L5"/>
    <property type="match status" value="1"/>
</dbReference>
<dbReference type="InterPro" id="IPR031309">
    <property type="entry name" value="Ribosomal_uL5_C"/>
</dbReference>
<evidence type="ECO:0000259" key="8">
    <source>
        <dbReference type="Pfam" id="PF00673"/>
    </source>
</evidence>
<evidence type="ECO:0000256" key="5">
    <source>
        <dbReference type="HAMAP-Rule" id="MF_01333"/>
    </source>
</evidence>
<dbReference type="SUPFAM" id="SSF55282">
    <property type="entry name" value="RL5-like"/>
    <property type="match status" value="1"/>
</dbReference>
<dbReference type="PROSITE" id="PS00358">
    <property type="entry name" value="RIBOSOMAL_L5"/>
    <property type="match status" value="1"/>
</dbReference>
<dbReference type="GO" id="GO:0000049">
    <property type="term" value="F:tRNA binding"/>
    <property type="evidence" value="ECO:0007669"/>
    <property type="project" value="UniProtKB-UniRule"/>
</dbReference>
<dbReference type="Gene3D" id="3.30.1440.10">
    <property type="match status" value="1"/>
</dbReference>
<evidence type="ECO:0000256" key="3">
    <source>
        <dbReference type="ARBA" id="ARBA00023274"/>
    </source>
</evidence>
<dbReference type="EMBL" id="LCQN01000001">
    <property type="protein sequence ID" value="KKW17611.1"/>
    <property type="molecule type" value="Genomic_DNA"/>
</dbReference>
<proteinExistence type="inferred from homology"/>
<evidence type="ECO:0000256" key="1">
    <source>
        <dbReference type="ARBA" id="ARBA00008553"/>
    </source>
</evidence>
<sequence length="182" mass="20770">MLTLYEKYKKEVVPALKEKLHFRNVMEVPKIKKVVVNVGIGRFMKESGFIENVEKSLAKITGQKPVRTKAKKAISNFKIREGQEIGVTVTLRGKRMYDFLEKLVRVTFPRVRDFHGISPAGFDRQGNYTIGFKENAAFPEVKMEEIEKIHGLQVIINTNARNKEAGLALLTELGFPFTRSTK</sequence>
<keyword evidence="5" id="KW-0694">RNA-binding</keyword>
<comment type="similarity">
    <text evidence="1 5 6">Belongs to the universal ribosomal protein uL5 family.</text>
</comment>
<dbReference type="InterPro" id="IPR020929">
    <property type="entry name" value="Ribosomal_uL5_CS"/>
</dbReference>
<dbReference type="InterPro" id="IPR002132">
    <property type="entry name" value="Ribosomal_uL5"/>
</dbReference>
<comment type="function">
    <text evidence="5">This is 1 of the proteins that bind and probably mediate the attachment of the 5S RNA into the large ribosomal subunit, where it forms part of the central protuberance. In the 70S ribosome it contacts protein S13 of the 30S subunit (bridge B1b), connecting the 2 subunits; this bridge is implicated in subunit movement. Contacts the P site tRNA; the 5S rRNA and some of its associated proteins might help stabilize positioning of ribosome-bound tRNAs.</text>
</comment>
<reference evidence="9 10" key="1">
    <citation type="journal article" date="2015" name="Nature">
        <title>rRNA introns, odd ribosomes, and small enigmatic genomes across a large radiation of phyla.</title>
        <authorList>
            <person name="Brown C.T."/>
            <person name="Hug L.A."/>
            <person name="Thomas B.C."/>
            <person name="Sharon I."/>
            <person name="Castelle C.J."/>
            <person name="Singh A."/>
            <person name="Wilkins M.J."/>
            <person name="Williams K.H."/>
            <person name="Banfield J.F."/>
        </authorList>
    </citation>
    <scope>NUCLEOTIDE SEQUENCE [LARGE SCALE GENOMIC DNA]</scope>
</reference>
<dbReference type="GO" id="GO:0005840">
    <property type="term" value="C:ribosome"/>
    <property type="evidence" value="ECO:0007669"/>
    <property type="project" value="UniProtKB-KW"/>
</dbReference>
<dbReference type="GO" id="GO:0006412">
    <property type="term" value="P:translation"/>
    <property type="evidence" value="ECO:0007669"/>
    <property type="project" value="UniProtKB-UniRule"/>
</dbReference>
<dbReference type="FunFam" id="3.30.1440.10:FF:000001">
    <property type="entry name" value="50S ribosomal protein L5"/>
    <property type="match status" value="1"/>
</dbReference>
<evidence type="ECO:0000313" key="10">
    <source>
        <dbReference type="Proteomes" id="UP000033982"/>
    </source>
</evidence>